<reference evidence="1" key="1">
    <citation type="submission" date="2020-11" db="EMBL/GenBank/DDBJ databases">
        <title>Carbohydrate-dependent, anaerobic sulfur respiration: A novel catabolism in halophilic archaea.</title>
        <authorList>
            <person name="Sorokin D.Y."/>
            <person name="Messina E."/>
            <person name="Smedile F."/>
            <person name="La Cono V."/>
            <person name="Hallsworth J.E."/>
            <person name="Yakimov M.M."/>
        </authorList>
    </citation>
    <scope>NUCLEOTIDE SEQUENCE</scope>
    <source>
        <strain evidence="1">HSR12-1</strain>
    </source>
</reference>
<evidence type="ECO:0000313" key="1">
    <source>
        <dbReference type="EMBL" id="QSG05613.1"/>
    </source>
</evidence>
<sequence length="138" mass="15107">MRTLSETRMDCPECGSPVVAFEVPERFRELLPGDEPGVGVCTRCLMLRPVADPPTGQPDCQRISDAFPTDPDAAVPMALAVGLLDRFALYRSEIATLFDAVERAGADPMLVVDRLAADPTVDSHVDLEGRRRQLEQLL</sequence>
<dbReference type="Pfam" id="PF19792">
    <property type="entry name" value="DUF6276"/>
    <property type="match status" value="1"/>
</dbReference>
<dbReference type="Proteomes" id="UP000663525">
    <property type="component" value="Chromosome"/>
</dbReference>
<evidence type="ECO:0000313" key="2">
    <source>
        <dbReference type="Proteomes" id="UP000663525"/>
    </source>
</evidence>
<accession>A0A897N2T2</accession>
<name>A0A897N2T2_9EURY</name>
<protein>
    <recommendedName>
        <fullName evidence="3">Small CPxCG-related zinc finger protein</fullName>
    </recommendedName>
</protein>
<dbReference type="AlphaFoldDB" id="A0A897N2T2"/>
<dbReference type="InterPro" id="IPR046243">
    <property type="entry name" value="DUF6276"/>
</dbReference>
<evidence type="ECO:0008006" key="3">
    <source>
        <dbReference type="Google" id="ProtNLM"/>
    </source>
</evidence>
<gene>
    <name evidence="1" type="ORF">HSR121_1267</name>
</gene>
<dbReference type="EMBL" id="CP064787">
    <property type="protein sequence ID" value="QSG05613.1"/>
    <property type="molecule type" value="Genomic_DNA"/>
</dbReference>
<proteinExistence type="predicted"/>
<organism evidence="1 2">
    <name type="scientific">Halapricum desulfuricans</name>
    <dbReference type="NCBI Taxonomy" id="2841257"/>
    <lineage>
        <taxon>Archaea</taxon>
        <taxon>Methanobacteriati</taxon>
        <taxon>Methanobacteriota</taxon>
        <taxon>Stenosarchaea group</taxon>
        <taxon>Halobacteria</taxon>
        <taxon>Halobacteriales</taxon>
        <taxon>Haloarculaceae</taxon>
        <taxon>Halapricum</taxon>
    </lineage>
</organism>